<organism evidence="2 3">
    <name type="scientific">Hyalella azteca</name>
    <name type="common">Amphipod</name>
    <dbReference type="NCBI Taxonomy" id="294128"/>
    <lineage>
        <taxon>Eukaryota</taxon>
        <taxon>Metazoa</taxon>
        <taxon>Ecdysozoa</taxon>
        <taxon>Arthropoda</taxon>
        <taxon>Crustacea</taxon>
        <taxon>Multicrustacea</taxon>
        <taxon>Malacostraca</taxon>
        <taxon>Eumalacostraca</taxon>
        <taxon>Peracarida</taxon>
        <taxon>Amphipoda</taxon>
        <taxon>Senticaudata</taxon>
        <taxon>Talitrida</taxon>
        <taxon>Talitroidea</taxon>
        <taxon>Hyalellidae</taxon>
        <taxon>Hyalella</taxon>
    </lineage>
</organism>
<feature type="region of interest" description="Disordered" evidence="1">
    <location>
        <begin position="1"/>
        <end position="20"/>
    </location>
</feature>
<name>A0A8B7N8H3_HYAAZ</name>
<proteinExistence type="predicted"/>
<reference evidence="3" key="1">
    <citation type="submission" date="2025-08" db="UniProtKB">
        <authorList>
            <consortium name="RefSeq"/>
        </authorList>
    </citation>
    <scope>IDENTIFICATION</scope>
    <source>
        <tissue evidence="3">Whole organism</tissue>
    </source>
</reference>
<accession>A0A8B7N8H3</accession>
<sequence>MSQVGMSDSGPAPEQETSASYVRKRAAYKGKITLALKKLVVASVDYETKTILVAQIKDYLREIDTLDGKINDISEPSVDTLQEQLNYLIDVSKNLSKHEETAPHDGHRVVTKVEQVRLPALQCATFSGEGSSSLDYSSFIQQFNNVIDCRHSLSDASKLTYLKTYLKGYALKIIDHLSINNENYAVALQMLEREFIDRKALVNDLIQKLFDLSPKYHPDYLGTKIYINEIRSTVSDLKKWDCDLLQGSGNVMLSVLLFGKLPNPVKQEFARKFDNFPSCEVIFDNYPEPLTVVTPNSC</sequence>
<dbReference type="Pfam" id="PF03564">
    <property type="entry name" value="DUF1759"/>
    <property type="match status" value="1"/>
</dbReference>
<dbReference type="Proteomes" id="UP000694843">
    <property type="component" value="Unplaced"/>
</dbReference>
<evidence type="ECO:0000256" key="1">
    <source>
        <dbReference type="SAM" id="MobiDB-lite"/>
    </source>
</evidence>
<dbReference type="InterPro" id="IPR005312">
    <property type="entry name" value="DUF1759"/>
</dbReference>
<dbReference type="KEGG" id="hazt:108667116"/>
<protein>
    <submittedName>
        <fullName evidence="3">Uncharacterized protein LOC108667116</fullName>
    </submittedName>
</protein>
<dbReference type="GeneID" id="108667116"/>
<gene>
    <name evidence="3" type="primary">LOC108667116</name>
</gene>
<dbReference type="OMA" id="QCATFSG"/>
<dbReference type="AlphaFoldDB" id="A0A8B7N8H3"/>
<dbReference type="PANTHER" id="PTHR22954">
    <property type="entry name" value="RETROVIRAL PROTEASE-RELATED"/>
    <property type="match status" value="1"/>
</dbReference>
<dbReference type="PANTHER" id="PTHR22954:SF3">
    <property type="entry name" value="PROTEIN CBG08539"/>
    <property type="match status" value="1"/>
</dbReference>
<evidence type="ECO:0000313" key="3">
    <source>
        <dbReference type="RefSeq" id="XP_018009589.2"/>
    </source>
</evidence>
<evidence type="ECO:0000313" key="2">
    <source>
        <dbReference type="Proteomes" id="UP000694843"/>
    </source>
</evidence>
<dbReference type="RefSeq" id="XP_018009589.2">
    <property type="nucleotide sequence ID" value="XM_018154100.2"/>
</dbReference>
<keyword evidence="2" id="KW-1185">Reference proteome</keyword>
<dbReference type="OrthoDB" id="8194935at2759"/>